<keyword evidence="3" id="KW-1185">Reference proteome</keyword>
<protein>
    <submittedName>
        <fullName evidence="2">Uncharacterized protein</fullName>
    </submittedName>
</protein>
<accession>A0A2H3JE74</accession>
<dbReference type="STRING" id="742152.A0A2H3JE74"/>
<dbReference type="OMA" id="THEKWAN"/>
<evidence type="ECO:0000313" key="3">
    <source>
        <dbReference type="Proteomes" id="UP000218811"/>
    </source>
</evidence>
<proteinExistence type="predicted"/>
<sequence length="188" mass="21471">MTFLRTSKARADHLKSEIRNHIQMLLVEITGNQKAVMNYKNYEKDIVCRYSIELIGWTHEKWANPSDLSTSLPPLQKLLDALKSGECRFIRLSAAALLERKKEYARKLDAGEITSRKKRKDAGKKRDCTGKKKGQGGGEADECDEEEEEEGEKGDEDKDEDYQHSKRRHIATHSEPKSSEFVNSDDDA</sequence>
<feature type="region of interest" description="Disordered" evidence="1">
    <location>
        <begin position="114"/>
        <end position="188"/>
    </location>
</feature>
<feature type="compositionally biased region" description="Acidic residues" evidence="1">
    <location>
        <begin position="139"/>
        <end position="160"/>
    </location>
</feature>
<name>A0A2H3JE74_WOLCO</name>
<dbReference type="Proteomes" id="UP000218811">
    <property type="component" value="Unassembled WGS sequence"/>
</dbReference>
<evidence type="ECO:0000313" key="2">
    <source>
        <dbReference type="EMBL" id="PCH40552.1"/>
    </source>
</evidence>
<evidence type="ECO:0000256" key="1">
    <source>
        <dbReference type="SAM" id="MobiDB-lite"/>
    </source>
</evidence>
<dbReference type="EMBL" id="KB468053">
    <property type="protein sequence ID" value="PCH40552.1"/>
    <property type="molecule type" value="Genomic_DNA"/>
</dbReference>
<dbReference type="AlphaFoldDB" id="A0A2H3JE74"/>
<reference evidence="2 3" key="1">
    <citation type="journal article" date="2012" name="Science">
        <title>The Paleozoic origin of enzymatic lignin decomposition reconstructed from 31 fungal genomes.</title>
        <authorList>
            <person name="Floudas D."/>
            <person name="Binder M."/>
            <person name="Riley R."/>
            <person name="Barry K."/>
            <person name="Blanchette R.A."/>
            <person name="Henrissat B."/>
            <person name="Martinez A.T."/>
            <person name="Otillar R."/>
            <person name="Spatafora J.W."/>
            <person name="Yadav J.S."/>
            <person name="Aerts A."/>
            <person name="Benoit I."/>
            <person name="Boyd A."/>
            <person name="Carlson A."/>
            <person name="Copeland A."/>
            <person name="Coutinho P.M."/>
            <person name="de Vries R.P."/>
            <person name="Ferreira P."/>
            <person name="Findley K."/>
            <person name="Foster B."/>
            <person name="Gaskell J."/>
            <person name="Glotzer D."/>
            <person name="Gorecki P."/>
            <person name="Heitman J."/>
            <person name="Hesse C."/>
            <person name="Hori C."/>
            <person name="Igarashi K."/>
            <person name="Jurgens J.A."/>
            <person name="Kallen N."/>
            <person name="Kersten P."/>
            <person name="Kohler A."/>
            <person name="Kuees U."/>
            <person name="Kumar T.K.A."/>
            <person name="Kuo A."/>
            <person name="LaButti K."/>
            <person name="Larrondo L.F."/>
            <person name="Lindquist E."/>
            <person name="Ling A."/>
            <person name="Lombard V."/>
            <person name="Lucas S."/>
            <person name="Lundell T."/>
            <person name="Martin R."/>
            <person name="McLaughlin D.J."/>
            <person name="Morgenstern I."/>
            <person name="Morin E."/>
            <person name="Murat C."/>
            <person name="Nagy L.G."/>
            <person name="Nolan M."/>
            <person name="Ohm R.A."/>
            <person name="Patyshakuliyeva A."/>
            <person name="Rokas A."/>
            <person name="Ruiz-Duenas F.J."/>
            <person name="Sabat G."/>
            <person name="Salamov A."/>
            <person name="Samejima M."/>
            <person name="Schmutz J."/>
            <person name="Slot J.C."/>
            <person name="St John F."/>
            <person name="Stenlid J."/>
            <person name="Sun H."/>
            <person name="Sun S."/>
            <person name="Syed K."/>
            <person name="Tsang A."/>
            <person name="Wiebenga A."/>
            <person name="Young D."/>
            <person name="Pisabarro A."/>
            <person name="Eastwood D.C."/>
            <person name="Martin F."/>
            <person name="Cullen D."/>
            <person name="Grigoriev I.V."/>
            <person name="Hibbett D.S."/>
        </authorList>
    </citation>
    <scope>NUCLEOTIDE SEQUENCE [LARGE SCALE GENOMIC DNA]</scope>
    <source>
        <strain evidence="2 3">MD-104</strain>
    </source>
</reference>
<organism evidence="2 3">
    <name type="scientific">Wolfiporia cocos (strain MD-104)</name>
    <name type="common">Brown rot fungus</name>
    <dbReference type="NCBI Taxonomy" id="742152"/>
    <lineage>
        <taxon>Eukaryota</taxon>
        <taxon>Fungi</taxon>
        <taxon>Dikarya</taxon>
        <taxon>Basidiomycota</taxon>
        <taxon>Agaricomycotina</taxon>
        <taxon>Agaricomycetes</taxon>
        <taxon>Polyporales</taxon>
        <taxon>Phaeolaceae</taxon>
        <taxon>Wolfiporia</taxon>
    </lineage>
</organism>
<gene>
    <name evidence="2" type="ORF">WOLCODRAFT_136928</name>
</gene>
<dbReference type="OrthoDB" id="2803164at2759"/>